<dbReference type="SUPFAM" id="SSF52540">
    <property type="entry name" value="P-loop containing nucleoside triphosphate hydrolases"/>
    <property type="match status" value="1"/>
</dbReference>
<organism evidence="1 2">
    <name type="scientific">Pseudohalocynthiibacter aestuariivivens</name>
    <dbReference type="NCBI Taxonomy" id="1591409"/>
    <lineage>
        <taxon>Bacteria</taxon>
        <taxon>Pseudomonadati</taxon>
        <taxon>Pseudomonadota</taxon>
        <taxon>Alphaproteobacteria</taxon>
        <taxon>Rhodobacterales</taxon>
        <taxon>Paracoccaceae</taxon>
        <taxon>Pseudohalocynthiibacter</taxon>
    </lineage>
</organism>
<dbReference type="InterPro" id="IPR027417">
    <property type="entry name" value="P-loop_NTPase"/>
</dbReference>
<proteinExistence type="predicted"/>
<dbReference type="PANTHER" id="PTHR36978">
    <property type="entry name" value="P-LOOP CONTAINING NUCLEOTIDE TRIPHOSPHATE HYDROLASE"/>
    <property type="match status" value="1"/>
</dbReference>
<name>A0ABV5JKC9_9RHOB</name>
<evidence type="ECO:0000313" key="1">
    <source>
        <dbReference type="EMBL" id="MFB9233924.1"/>
    </source>
</evidence>
<dbReference type="RefSeq" id="WP_213891561.1">
    <property type="nucleotide sequence ID" value="NZ_JAGFNU010000041.1"/>
</dbReference>
<gene>
    <name evidence="1" type="ORF">ACFFUT_19190</name>
</gene>
<dbReference type="EC" id="2.8.2.-" evidence="1"/>
<comment type="caution">
    <text evidence="1">The sequence shown here is derived from an EMBL/GenBank/DDBJ whole genome shotgun (WGS) entry which is preliminary data.</text>
</comment>
<protein>
    <submittedName>
        <fullName evidence="1">Sulfotransferase family protein</fullName>
        <ecNumber evidence="1">2.8.2.-</ecNumber>
    </submittedName>
</protein>
<dbReference type="Proteomes" id="UP001589683">
    <property type="component" value="Unassembled WGS sequence"/>
</dbReference>
<dbReference type="InterPro" id="IPR040632">
    <property type="entry name" value="Sulfotransfer_4"/>
</dbReference>
<dbReference type="GO" id="GO:0016740">
    <property type="term" value="F:transferase activity"/>
    <property type="evidence" value="ECO:0007669"/>
    <property type="project" value="UniProtKB-KW"/>
</dbReference>
<reference evidence="1 2" key="1">
    <citation type="submission" date="2024-09" db="EMBL/GenBank/DDBJ databases">
        <authorList>
            <person name="Sun Q."/>
            <person name="Mori K."/>
        </authorList>
    </citation>
    <scope>NUCLEOTIDE SEQUENCE [LARGE SCALE GENOMIC DNA]</scope>
    <source>
        <strain evidence="1 2">CECT 8726</strain>
    </source>
</reference>
<sequence>MTLKVIGTGFGRTGTDSMRAALNILGVGPTHHMFELEEGMPLRQPWLDLAKGSQPDWDFLFSGYHACVDWPSAYYWRSLIKVYPEAKVLLTMRSAESWWNSFEATILKYIQSGDDPNGLAKLLVAEQVFDGRPDNRNHAIATYNRNIEEVIATVDPERLLIHSLGDGWEPLCNWLGLSVPEVSYPSGNTTQDIVGRFAEKGVDLS</sequence>
<evidence type="ECO:0000313" key="2">
    <source>
        <dbReference type="Proteomes" id="UP001589683"/>
    </source>
</evidence>
<dbReference type="PANTHER" id="PTHR36978:SF4">
    <property type="entry name" value="P-LOOP CONTAINING NUCLEOSIDE TRIPHOSPHATE HYDROLASE PROTEIN"/>
    <property type="match status" value="1"/>
</dbReference>
<keyword evidence="2" id="KW-1185">Reference proteome</keyword>
<keyword evidence="1" id="KW-0808">Transferase</keyword>
<dbReference type="Gene3D" id="3.40.50.300">
    <property type="entry name" value="P-loop containing nucleotide triphosphate hydrolases"/>
    <property type="match status" value="1"/>
</dbReference>
<accession>A0ABV5JKC9</accession>
<dbReference type="Pfam" id="PF17784">
    <property type="entry name" value="Sulfotransfer_4"/>
    <property type="match status" value="1"/>
</dbReference>
<dbReference type="EMBL" id="JBHMEA010000056">
    <property type="protein sequence ID" value="MFB9233924.1"/>
    <property type="molecule type" value="Genomic_DNA"/>
</dbReference>